<sequence length="164" mass="17018">MTESFDAPTAETGAAPAPELRFFLPQGPALPPKRWQRKWKIAIRVGSALAGVALVAVAAVAVFQGVVATSRFTAGAAIEVDCASRSKPFAPDVGFGAPVTIMDAQSGEVYGRSTMNKFRALPSGICLAGFEIDDVPVGKLYAVTIGSYRTLASEDALAGDALLS</sequence>
<keyword evidence="1" id="KW-0812">Transmembrane</keyword>
<evidence type="ECO:0000313" key="2">
    <source>
        <dbReference type="EMBL" id="EGD55942.1"/>
    </source>
</evidence>
<organism evidence="2 3">
    <name type="scientific">Gordonia neofelifaecis NRRL B-59395</name>
    <dbReference type="NCBI Taxonomy" id="644548"/>
    <lineage>
        <taxon>Bacteria</taxon>
        <taxon>Bacillati</taxon>
        <taxon>Actinomycetota</taxon>
        <taxon>Actinomycetes</taxon>
        <taxon>Mycobacteriales</taxon>
        <taxon>Gordoniaceae</taxon>
        <taxon>Gordonia</taxon>
    </lineage>
</organism>
<evidence type="ECO:0000256" key="1">
    <source>
        <dbReference type="SAM" id="Phobius"/>
    </source>
</evidence>
<keyword evidence="1" id="KW-1133">Transmembrane helix</keyword>
<keyword evidence="1" id="KW-0472">Membrane</keyword>
<dbReference type="Proteomes" id="UP000035065">
    <property type="component" value="Unassembled WGS sequence"/>
</dbReference>
<dbReference type="AlphaFoldDB" id="F1YH27"/>
<accession>F1YH27</accession>
<evidence type="ECO:0000313" key="3">
    <source>
        <dbReference type="Proteomes" id="UP000035065"/>
    </source>
</evidence>
<comment type="caution">
    <text evidence="2">The sequence shown here is derived from an EMBL/GenBank/DDBJ whole genome shotgun (WGS) entry which is preliminary data.</text>
</comment>
<feature type="transmembrane region" description="Helical" evidence="1">
    <location>
        <begin position="41"/>
        <end position="63"/>
    </location>
</feature>
<dbReference type="OrthoDB" id="4381434at2"/>
<dbReference type="RefSeq" id="WP_009678614.1">
    <property type="nucleotide sequence ID" value="NZ_AEUD01000004.1"/>
</dbReference>
<reference evidence="2 3" key="1">
    <citation type="journal article" date="2011" name="J. Bacteriol.">
        <title>Draft Genome Sequence of Gordonia neofelifaecis NRRL B-59395, a Cholesterol-Degrading Actinomycete.</title>
        <authorList>
            <person name="Ge F."/>
            <person name="Li W."/>
            <person name="Chen G."/>
            <person name="Liu Y."/>
            <person name="Zhang G."/>
            <person name="Yong B."/>
            <person name="Wang Q."/>
            <person name="Wang N."/>
            <person name="Huang Z."/>
            <person name="Li W."/>
            <person name="Wang J."/>
            <person name="Wu C."/>
            <person name="Xie Q."/>
            <person name="Liu G."/>
        </authorList>
    </citation>
    <scope>NUCLEOTIDE SEQUENCE [LARGE SCALE GENOMIC DNA]</scope>
    <source>
        <strain evidence="2 3">NRRL B-59395</strain>
    </source>
</reference>
<dbReference type="STRING" id="644548.SCNU_06870"/>
<gene>
    <name evidence="2" type="ORF">SCNU_06870</name>
</gene>
<protein>
    <submittedName>
        <fullName evidence="2">Uncharacterized protein</fullName>
    </submittedName>
</protein>
<dbReference type="EMBL" id="AEUD01000004">
    <property type="protein sequence ID" value="EGD55942.1"/>
    <property type="molecule type" value="Genomic_DNA"/>
</dbReference>
<name>F1YH27_9ACTN</name>
<proteinExistence type="predicted"/>
<dbReference type="eggNOG" id="ENOG5033Y98">
    <property type="taxonomic scope" value="Bacteria"/>
</dbReference>
<keyword evidence="3" id="KW-1185">Reference proteome</keyword>